<dbReference type="Pfam" id="PF13520">
    <property type="entry name" value="AA_permease_2"/>
    <property type="match status" value="1"/>
</dbReference>
<evidence type="ECO:0000313" key="7">
    <source>
        <dbReference type="EMBL" id="JAV58563.1"/>
    </source>
</evidence>
<comment type="subcellular location">
    <subcellularLocation>
        <location evidence="1">Membrane</location>
        <topology evidence="1">Multi-pass membrane protein</topology>
    </subcellularLocation>
</comment>
<name>A0A1Y1KAP6_PHOPY</name>
<evidence type="ECO:0000259" key="6">
    <source>
        <dbReference type="Pfam" id="PF13906"/>
    </source>
</evidence>
<accession>A0A1Y1KAP6</accession>
<dbReference type="InterPro" id="IPR002293">
    <property type="entry name" value="AA/rel_permease1"/>
</dbReference>
<dbReference type="GO" id="GO:0015189">
    <property type="term" value="F:L-lysine transmembrane transporter activity"/>
    <property type="evidence" value="ECO:0007669"/>
    <property type="project" value="TreeGrafter"/>
</dbReference>
<dbReference type="FunFam" id="1.20.1740.10:FF:000010">
    <property type="entry name" value="probable cationic amino acid transporter"/>
    <property type="match status" value="1"/>
</dbReference>
<keyword evidence="4 5" id="KW-0472">Membrane</keyword>
<dbReference type="EMBL" id="GEZM01087622">
    <property type="protein sequence ID" value="JAV58563.1"/>
    <property type="molecule type" value="Transcribed_RNA"/>
</dbReference>
<feature type="transmembrane region" description="Helical" evidence="5">
    <location>
        <begin position="482"/>
        <end position="503"/>
    </location>
</feature>
<feature type="transmembrane region" description="Helical" evidence="5">
    <location>
        <begin position="188"/>
        <end position="207"/>
    </location>
</feature>
<feature type="domain" description="Cationic amino acid transporter C-terminal" evidence="6">
    <location>
        <begin position="546"/>
        <end position="596"/>
    </location>
</feature>
<feature type="transmembrane region" description="Helical" evidence="5">
    <location>
        <begin position="422"/>
        <end position="444"/>
    </location>
</feature>
<sequence>MLRPRHTRRLTMDEIDLIAFSRNIFQKMRMLTFTQFLSALTRKKVTFDHDNSKLARVLTTLDLTALGIGSTLGVGVYVLAGEVAKTYAGPSVVISFFIAALASVFAGLCYAEFGARVPKAGSAYVYSYVTIGEFVAFIIGWNLILEYIIGSASVVKGLFTYLDALVYHKISDFLQENLPMNAPALAPFPDLFSLGVVLLFSLALALGARESSFVNNIFTMVNLSVVVFAIVSGLWKADISNWSIPESEVPEGYGTGGFAPYGFAGIIKGAATCFYGFIGFDCIATAGEEAKTPQKSIPIAIIVSLSVIFLAYFGMSTVLTMMLPYYLQDTNAPLPHVYDVVGWPVAKYIVTAGAICGLFSSLLGAMFPLPRVIYSMASDGLMFEIIGRVHPRFQTPVLGTLIAGCFTGVLACIFELSQLFTMMSIGTLSAYSIVAACVIILRYTEEEPSDEKFKYEEEVNVRTVAAQLFNYKLEKPNKVSTFIVTCASASYCVCCFGPTSMLTLFEKDLLNGEPWVVSICAISTTLLIMLLIIISFQPQSSKSLTFAVPFVPWLPGISIFINLYLMTTLDTATWIRFVVWIAVGLLIYFTYGIWNSKELSVQQRQSGLTGSTTVSNENSKTILRTASGV</sequence>
<feature type="transmembrane region" description="Helical" evidence="5">
    <location>
        <begin position="213"/>
        <end position="235"/>
    </location>
</feature>
<dbReference type="Pfam" id="PF13906">
    <property type="entry name" value="AA_permease_C"/>
    <property type="match status" value="1"/>
</dbReference>
<dbReference type="GO" id="GO:0005886">
    <property type="term" value="C:plasma membrane"/>
    <property type="evidence" value="ECO:0007669"/>
    <property type="project" value="TreeGrafter"/>
</dbReference>
<evidence type="ECO:0000256" key="3">
    <source>
        <dbReference type="ARBA" id="ARBA00022989"/>
    </source>
</evidence>
<feature type="transmembrane region" description="Helical" evidence="5">
    <location>
        <begin position="395"/>
        <end position="416"/>
    </location>
</feature>
<dbReference type="PANTHER" id="PTHR43243:SF103">
    <property type="entry name" value="LOW AFFINITY CATIONIC AMINO ACID TRANSPORTER 2-LIKE PROTEIN"/>
    <property type="match status" value="1"/>
</dbReference>
<evidence type="ECO:0000256" key="1">
    <source>
        <dbReference type="ARBA" id="ARBA00004141"/>
    </source>
</evidence>
<dbReference type="Gene3D" id="1.20.1740.10">
    <property type="entry name" value="Amino acid/polyamine transporter I"/>
    <property type="match status" value="2"/>
</dbReference>
<dbReference type="GO" id="GO:0097638">
    <property type="term" value="P:L-arginine import across plasma membrane"/>
    <property type="evidence" value="ECO:0007669"/>
    <property type="project" value="TreeGrafter"/>
</dbReference>
<evidence type="ECO:0000256" key="5">
    <source>
        <dbReference type="SAM" id="Phobius"/>
    </source>
</evidence>
<feature type="transmembrane region" description="Helical" evidence="5">
    <location>
        <begin position="573"/>
        <end position="594"/>
    </location>
</feature>
<feature type="transmembrane region" description="Helical" evidence="5">
    <location>
        <begin position="348"/>
        <end position="374"/>
    </location>
</feature>
<feature type="transmembrane region" description="Helical" evidence="5">
    <location>
        <begin position="515"/>
        <end position="534"/>
    </location>
</feature>
<evidence type="ECO:0000256" key="2">
    <source>
        <dbReference type="ARBA" id="ARBA00022692"/>
    </source>
</evidence>
<dbReference type="InterPro" id="IPR029485">
    <property type="entry name" value="CAT_C"/>
</dbReference>
<reference evidence="7" key="1">
    <citation type="journal article" date="2016" name="Sci. Rep.">
        <title>Molecular characterization of firefly nuptial gifts: a multi-omics approach sheds light on postcopulatory sexual selection.</title>
        <authorList>
            <person name="Al-Wathiqui N."/>
            <person name="Fallon T.R."/>
            <person name="South A."/>
            <person name="Weng J.K."/>
            <person name="Lewis S.M."/>
        </authorList>
    </citation>
    <scope>NUCLEOTIDE SEQUENCE</scope>
</reference>
<dbReference type="PANTHER" id="PTHR43243">
    <property type="entry name" value="INNER MEMBRANE TRANSPORTER YGJI-RELATED"/>
    <property type="match status" value="1"/>
</dbReference>
<dbReference type="PIRSF" id="PIRSF006060">
    <property type="entry name" value="AA_transporter"/>
    <property type="match status" value="1"/>
</dbReference>
<feature type="transmembrane region" description="Helical" evidence="5">
    <location>
        <begin position="299"/>
        <end position="328"/>
    </location>
</feature>
<feature type="transmembrane region" description="Helical" evidence="5">
    <location>
        <begin position="92"/>
        <end position="111"/>
    </location>
</feature>
<dbReference type="GO" id="GO:0000064">
    <property type="term" value="F:L-ornithine transmembrane transporter activity"/>
    <property type="evidence" value="ECO:0007669"/>
    <property type="project" value="TreeGrafter"/>
</dbReference>
<proteinExistence type="predicted"/>
<keyword evidence="3 5" id="KW-1133">Transmembrane helix</keyword>
<organism evidence="7">
    <name type="scientific">Photinus pyralis</name>
    <name type="common">Common eastern firefly</name>
    <name type="synonym">Lampyris pyralis</name>
    <dbReference type="NCBI Taxonomy" id="7054"/>
    <lineage>
        <taxon>Eukaryota</taxon>
        <taxon>Metazoa</taxon>
        <taxon>Ecdysozoa</taxon>
        <taxon>Arthropoda</taxon>
        <taxon>Hexapoda</taxon>
        <taxon>Insecta</taxon>
        <taxon>Pterygota</taxon>
        <taxon>Neoptera</taxon>
        <taxon>Endopterygota</taxon>
        <taxon>Coleoptera</taxon>
        <taxon>Polyphaga</taxon>
        <taxon>Elateriformia</taxon>
        <taxon>Elateroidea</taxon>
        <taxon>Lampyridae</taxon>
        <taxon>Lampyrinae</taxon>
        <taxon>Photinus</taxon>
    </lineage>
</organism>
<protein>
    <recommendedName>
        <fullName evidence="6">Cationic amino acid transporter C-terminal domain-containing protein</fullName>
    </recommendedName>
</protein>
<dbReference type="AlphaFoldDB" id="A0A1Y1KAP6"/>
<feature type="transmembrane region" description="Helical" evidence="5">
    <location>
        <begin position="123"/>
        <end position="141"/>
    </location>
</feature>
<keyword evidence="2 5" id="KW-0812">Transmembrane</keyword>
<dbReference type="GO" id="GO:0061459">
    <property type="term" value="F:L-arginine transmembrane transporter activity"/>
    <property type="evidence" value="ECO:0007669"/>
    <property type="project" value="TreeGrafter"/>
</dbReference>
<evidence type="ECO:0000256" key="4">
    <source>
        <dbReference type="ARBA" id="ARBA00023136"/>
    </source>
</evidence>
<feature type="transmembrane region" description="Helical" evidence="5">
    <location>
        <begin position="546"/>
        <end position="567"/>
    </location>
</feature>
<feature type="transmembrane region" description="Helical" evidence="5">
    <location>
        <begin position="61"/>
        <end position="80"/>
    </location>
</feature>